<dbReference type="SUPFAM" id="SSF53335">
    <property type="entry name" value="S-adenosyl-L-methionine-dependent methyltransferases"/>
    <property type="match status" value="1"/>
</dbReference>
<evidence type="ECO:0000256" key="12">
    <source>
        <dbReference type="PROSITE-ProRule" id="PRU01015"/>
    </source>
</evidence>
<dbReference type="EC" id="2.1.1.319" evidence="2"/>
<dbReference type="FunFam" id="3.40.50.150:FF:000003">
    <property type="entry name" value="Blast:Protein arginine N-methyltransferase 1"/>
    <property type="match status" value="1"/>
</dbReference>
<dbReference type="GO" id="GO:0042054">
    <property type="term" value="F:histone methyltransferase activity"/>
    <property type="evidence" value="ECO:0007669"/>
    <property type="project" value="TreeGrafter"/>
</dbReference>
<evidence type="ECO:0000256" key="8">
    <source>
        <dbReference type="ARBA" id="ARBA00022771"/>
    </source>
</evidence>
<evidence type="ECO:0000313" key="19">
    <source>
        <dbReference type="Proteomes" id="UP001152759"/>
    </source>
</evidence>
<dbReference type="PROSITE" id="PS51678">
    <property type="entry name" value="SAM_MT_PRMT"/>
    <property type="match status" value="1"/>
</dbReference>
<dbReference type="EMBL" id="OU963865">
    <property type="protein sequence ID" value="CAH0388090.1"/>
    <property type="molecule type" value="Genomic_DNA"/>
</dbReference>
<dbReference type="InterPro" id="IPR029063">
    <property type="entry name" value="SAM-dependent_MTases_sf"/>
</dbReference>
<keyword evidence="5 12" id="KW-0808">Transferase</keyword>
<dbReference type="PANTHER" id="PTHR11006:SF53">
    <property type="entry name" value="PROTEIN ARGININE N-METHYLTRANSFERASE 3"/>
    <property type="match status" value="1"/>
</dbReference>
<dbReference type="InterPro" id="IPR025799">
    <property type="entry name" value="Arg_MeTrfase"/>
</dbReference>
<comment type="catalytic activity">
    <reaction evidence="10">
        <text>L-arginyl-[protein] + 2 S-adenosyl-L-methionine = N(omega),N(omega)-dimethyl-L-arginyl-[protein] + 2 S-adenosyl-L-homocysteine + 2 H(+)</text>
        <dbReference type="Rhea" id="RHEA:48096"/>
        <dbReference type="Rhea" id="RHEA-COMP:10532"/>
        <dbReference type="Rhea" id="RHEA-COMP:11991"/>
        <dbReference type="ChEBI" id="CHEBI:15378"/>
        <dbReference type="ChEBI" id="CHEBI:29965"/>
        <dbReference type="ChEBI" id="CHEBI:57856"/>
        <dbReference type="ChEBI" id="CHEBI:59789"/>
        <dbReference type="ChEBI" id="CHEBI:61897"/>
        <dbReference type="EC" id="2.1.1.319"/>
    </reaction>
    <physiologicalReaction direction="left-to-right" evidence="10">
        <dbReference type="Rhea" id="RHEA:48097"/>
    </physiologicalReaction>
</comment>
<evidence type="ECO:0000313" key="18">
    <source>
        <dbReference type="EMBL" id="CAH0388090.1"/>
    </source>
</evidence>
<dbReference type="Proteomes" id="UP001152759">
    <property type="component" value="Chromosome 4"/>
</dbReference>
<keyword evidence="13" id="KW-0175">Coiled coil</keyword>
<dbReference type="KEGG" id="btab:109033530"/>
<proteinExistence type="predicted"/>
<keyword evidence="3" id="KW-0963">Cytoplasm</keyword>
<evidence type="ECO:0000256" key="10">
    <source>
        <dbReference type="ARBA" id="ARBA00047384"/>
    </source>
</evidence>
<evidence type="ECO:0000256" key="3">
    <source>
        <dbReference type="ARBA" id="ARBA00022490"/>
    </source>
</evidence>
<name>A0A9P0F428_BEMTA</name>
<sequence>MASGGSSSFQMNTNGQSGRVFDNEDSSGASSGEEWEEMDCEPTEVDCLFCDQIFKDVESALPHCAAAHQFDLARLKVSLNLDDYSYIKLINYIRRNKLDPKTDLSNSSKWNTDENLQMVVPNDPWICFDIEDLAVSEIAKIPDSQDAVNVCAASPASSNGNLSSTSVNELESTISQMKLELQDKESRLVTAAEEFKKMKQLLQSVVLDDEQEDKKSVPLSVKAISAPADYSYFDSYADFDIHREMLMDRVRTSSYKNAIMKNSETFRGKTVLDVGCGTGILSMFAADAGAEKVIGIDMSNIIYNAMDVIRVNGFKNGEKIELVKGKIEDTELPVDKVDIIISEWMGYFLLFENMLDSIVYARDHHLKQPGGIIMPNRFSLELLGASDMLLHDESLKAWDNCYGYNLSFLREEYLEKPIVRTIEPDKIITSSSVLLNLDVYTCDTNSVNFSSTFKLNVLRKAQLTCLVGYFDTFFEMQDVVSFSTGPKSTPTHWKQTVFLLPEPVNVSEGQIIEGTLVCRRHPKELRSLLVKISIFDLKLKFTIN</sequence>
<dbReference type="SUPFAM" id="SSF57667">
    <property type="entry name" value="beta-beta-alpha zinc fingers"/>
    <property type="match status" value="1"/>
</dbReference>
<dbReference type="GO" id="GO:0005829">
    <property type="term" value="C:cytosol"/>
    <property type="evidence" value="ECO:0007669"/>
    <property type="project" value="UniProtKB-SubCell"/>
</dbReference>
<evidence type="ECO:0000256" key="5">
    <source>
        <dbReference type="ARBA" id="ARBA00022679"/>
    </source>
</evidence>
<feature type="compositionally biased region" description="Polar residues" evidence="14">
    <location>
        <begin position="1"/>
        <end position="17"/>
    </location>
</feature>
<evidence type="ECO:0000256" key="7">
    <source>
        <dbReference type="ARBA" id="ARBA00022723"/>
    </source>
</evidence>
<accession>A0A9P0F428</accession>
<evidence type="ECO:0000256" key="14">
    <source>
        <dbReference type="SAM" id="MobiDB-lite"/>
    </source>
</evidence>
<dbReference type="Pfam" id="PF22528">
    <property type="entry name" value="PRMT_C"/>
    <property type="match status" value="1"/>
</dbReference>
<dbReference type="GO" id="GO:0035242">
    <property type="term" value="F:protein-arginine omega-N asymmetric methyltransferase activity"/>
    <property type="evidence" value="ECO:0007669"/>
    <property type="project" value="UniProtKB-EC"/>
</dbReference>
<dbReference type="InterPro" id="IPR049482">
    <property type="entry name" value="ANM3-like_C2H2_Zf"/>
</dbReference>
<dbReference type="Pfam" id="PF21137">
    <property type="entry name" value="ANM3_C2H2_Zf"/>
    <property type="match status" value="1"/>
</dbReference>
<comment type="subcellular location">
    <subcellularLocation>
        <location evidence="1">Cytoplasm</location>
        <location evidence="1">Cytosol</location>
    </subcellularLocation>
</comment>
<dbReference type="CDD" id="cd02440">
    <property type="entry name" value="AdoMet_MTases"/>
    <property type="match status" value="1"/>
</dbReference>
<evidence type="ECO:0000256" key="4">
    <source>
        <dbReference type="ARBA" id="ARBA00022603"/>
    </source>
</evidence>
<keyword evidence="4 12" id="KW-0489">Methyltransferase</keyword>
<feature type="domain" description="Methyltransferase" evidence="15">
    <location>
        <begin position="271"/>
        <end position="346"/>
    </location>
</feature>
<feature type="region of interest" description="Disordered" evidence="14">
    <location>
        <begin position="1"/>
        <end position="36"/>
    </location>
</feature>
<feature type="domain" description="Protein arginine N-methyltransferase 3-like C2H2 zinc finger" evidence="16">
    <location>
        <begin position="78"/>
        <end position="117"/>
    </location>
</feature>
<dbReference type="Gene3D" id="3.40.50.150">
    <property type="entry name" value="Vaccinia Virus protein VP39"/>
    <property type="match status" value="1"/>
</dbReference>
<dbReference type="AlphaFoldDB" id="A0A9P0F428"/>
<evidence type="ECO:0000256" key="2">
    <source>
        <dbReference type="ARBA" id="ARBA00011925"/>
    </source>
</evidence>
<evidence type="ECO:0000256" key="13">
    <source>
        <dbReference type="SAM" id="Coils"/>
    </source>
</evidence>
<keyword evidence="19" id="KW-1185">Reference proteome</keyword>
<protein>
    <recommendedName>
        <fullName evidence="2">type I protein arginine methyltransferase</fullName>
        <ecNumber evidence="2">2.1.1.319</ecNumber>
    </recommendedName>
</protein>
<dbReference type="PANTHER" id="PTHR11006">
    <property type="entry name" value="PROTEIN ARGININE N-METHYLTRANSFERASE"/>
    <property type="match status" value="1"/>
</dbReference>
<dbReference type="GO" id="GO:0005634">
    <property type="term" value="C:nucleus"/>
    <property type="evidence" value="ECO:0007669"/>
    <property type="project" value="TreeGrafter"/>
</dbReference>
<gene>
    <name evidence="18" type="ORF">BEMITA_LOCUS7032</name>
</gene>
<evidence type="ECO:0000259" key="16">
    <source>
        <dbReference type="Pfam" id="PF21137"/>
    </source>
</evidence>
<keyword evidence="7" id="KW-0479">Metal-binding</keyword>
<evidence type="ECO:0000256" key="6">
    <source>
        <dbReference type="ARBA" id="ARBA00022691"/>
    </source>
</evidence>
<evidence type="ECO:0000259" key="15">
    <source>
        <dbReference type="Pfam" id="PF13649"/>
    </source>
</evidence>
<keyword evidence="6 12" id="KW-0949">S-adenosyl-L-methionine</keyword>
<dbReference type="InterPro" id="IPR041698">
    <property type="entry name" value="Methyltransf_25"/>
</dbReference>
<keyword evidence="8" id="KW-0863">Zinc-finger</keyword>
<reference evidence="18" key="1">
    <citation type="submission" date="2021-12" db="EMBL/GenBank/DDBJ databases">
        <authorList>
            <person name="King R."/>
        </authorList>
    </citation>
    <scope>NUCLEOTIDE SEQUENCE</scope>
</reference>
<evidence type="ECO:0000256" key="11">
    <source>
        <dbReference type="ARBA" id="ARBA00049303"/>
    </source>
</evidence>
<dbReference type="GO" id="GO:0008270">
    <property type="term" value="F:zinc ion binding"/>
    <property type="evidence" value="ECO:0007669"/>
    <property type="project" value="UniProtKB-KW"/>
</dbReference>
<dbReference type="Gene3D" id="2.70.160.11">
    <property type="entry name" value="Hnrnp arginine n-methyltransferase1"/>
    <property type="match status" value="1"/>
</dbReference>
<dbReference type="InterPro" id="IPR055135">
    <property type="entry name" value="PRMT_dom"/>
</dbReference>
<keyword evidence="9" id="KW-0862">Zinc</keyword>
<dbReference type="InterPro" id="IPR036236">
    <property type="entry name" value="Znf_C2H2_sf"/>
</dbReference>
<comment type="catalytic activity">
    <reaction evidence="11">
        <text>L-arginyl-[protein] + S-adenosyl-L-methionine = N(omega)-methyl-L-arginyl-[protein] + S-adenosyl-L-homocysteine + H(+)</text>
        <dbReference type="Rhea" id="RHEA:48100"/>
        <dbReference type="Rhea" id="RHEA-COMP:10532"/>
        <dbReference type="Rhea" id="RHEA-COMP:11990"/>
        <dbReference type="ChEBI" id="CHEBI:15378"/>
        <dbReference type="ChEBI" id="CHEBI:29965"/>
        <dbReference type="ChEBI" id="CHEBI:57856"/>
        <dbReference type="ChEBI" id="CHEBI:59789"/>
        <dbReference type="ChEBI" id="CHEBI:65280"/>
    </reaction>
    <physiologicalReaction direction="left-to-right" evidence="11">
        <dbReference type="Rhea" id="RHEA:48101"/>
    </physiologicalReaction>
</comment>
<dbReference type="GO" id="GO:0032259">
    <property type="term" value="P:methylation"/>
    <property type="evidence" value="ECO:0007669"/>
    <property type="project" value="UniProtKB-KW"/>
</dbReference>
<feature type="coiled-coil region" evidence="13">
    <location>
        <begin position="167"/>
        <end position="201"/>
    </location>
</feature>
<evidence type="ECO:0000259" key="17">
    <source>
        <dbReference type="Pfam" id="PF22528"/>
    </source>
</evidence>
<evidence type="ECO:0000256" key="9">
    <source>
        <dbReference type="ARBA" id="ARBA00022833"/>
    </source>
</evidence>
<dbReference type="Pfam" id="PF13649">
    <property type="entry name" value="Methyltransf_25"/>
    <property type="match status" value="1"/>
</dbReference>
<feature type="domain" description="Protein arginine N-methyltransferase" evidence="17">
    <location>
        <begin position="387"/>
        <end position="533"/>
    </location>
</feature>
<organism evidence="18 19">
    <name type="scientific">Bemisia tabaci</name>
    <name type="common">Sweetpotato whitefly</name>
    <name type="synonym">Aleurodes tabaci</name>
    <dbReference type="NCBI Taxonomy" id="7038"/>
    <lineage>
        <taxon>Eukaryota</taxon>
        <taxon>Metazoa</taxon>
        <taxon>Ecdysozoa</taxon>
        <taxon>Arthropoda</taxon>
        <taxon>Hexapoda</taxon>
        <taxon>Insecta</taxon>
        <taxon>Pterygota</taxon>
        <taxon>Neoptera</taxon>
        <taxon>Paraneoptera</taxon>
        <taxon>Hemiptera</taxon>
        <taxon>Sternorrhyncha</taxon>
        <taxon>Aleyrodoidea</taxon>
        <taxon>Aleyrodidae</taxon>
        <taxon>Aleyrodinae</taxon>
        <taxon>Bemisia</taxon>
    </lineage>
</organism>
<evidence type="ECO:0000256" key="1">
    <source>
        <dbReference type="ARBA" id="ARBA00004514"/>
    </source>
</evidence>